<dbReference type="EMBL" id="SJKB01000004">
    <property type="protein sequence ID" value="TCC62293.1"/>
    <property type="molecule type" value="Genomic_DNA"/>
</dbReference>
<dbReference type="RefSeq" id="WP_131356318.1">
    <property type="nucleotide sequence ID" value="NZ_SJKB01000004.1"/>
</dbReference>
<sequence length="202" mass="22409">MRTLLSEVEDRHAALLNLLQTAAHRGSPAQPGEARMNTDRFLAEASRHTAAATRVLLPSIAKHLPAGRSEVRDHLRAIRRLELTLVKAKAKEYGQAQTVRTPWPSVWAGVRTHLARTIAAERRLAAMLAEHLESGDDARLRERFTRAIATSPTRPHPHLPHTGLMGYCTRLVWAKLDALWDEVEGRVTSPSPAVSARNTLLP</sequence>
<evidence type="ECO:0000313" key="1">
    <source>
        <dbReference type="EMBL" id="TCC62293.1"/>
    </source>
</evidence>
<proteinExistence type="predicted"/>
<dbReference type="Proteomes" id="UP000291144">
    <property type="component" value="Unassembled WGS sequence"/>
</dbReference>
<protein>
    <recommendedName>
        <fullName evidence="3">Hemerythrin-like domain-containing protein</fullName>
    </recommendedName>
</protein>
<name>A0A4R0KNB4_9ACTN</name>
<accession>A0A4R0KNB4</accession>
<organism evidence="1 2">
    <name type="scientific">Kribbella pittospori</name>
    <dbReference type="NCBI Taxonomy" id="722689"/>
    <lineage>
        <taxon>Bacteria</taxon>
        <taxon>Bacillati</taxon>
        <taxon>Actinomycetota</taxon>
        <taxon>Actinomycetes</taxon>
        <taxon>Propionibacteriales</taxon>
        <taxon>Kribbellaceae</taxon>
        <taxon>Kribbella</taxon>
    </lineage>
</organism>
<keyword evidence="2" id="KW-1185">Reference proteome</keyword>
<gene>
    <name evidence="1" type="ORF">E0H73_16480</name>
</gene>
<dbReference type="AlphaFoldDB" id="A0A4R0KNB4"/>
<dbReference type="OrthoDB" id="9793637at2"/>
<evidence type="ECO:0008006" key="3">
    <source>
        <dbReference type="Google" id="ProtNLM"/>
    </source>
</evidence>
<comment type="caution">
    <text evidence="1">The sequence shown here is derived from an EMBL/GenBank/DDBJ whole genome shotgun (WGS) entry which is preliminary data.</text>
</comment>
<reference evidence="1 2" key="1">
    <citation type="submission" date="2019-02" db="EMBL/GenBank/DDBJ databases">
        <title>Kribbella capetownensis sp. nov. and Kribbella speibonae sp. nov., isolated from soil.</title>
        <authorList>
            <person name="Curtis S.M."/>
            <person name="Norton I."/>
            <person name="Everest G.J."/>
            <person name="Meyers P.R."/>
        </authorList>
    </citation>
    <scope>NUCLEOTIDE SEQUENCE [LARGE SCALE GENOMIC DNA]</scope>
    <source>
        <strain evidence="1 2">NRRL B-24813</strain>
    </source>
</reference>
<evidence type="ECO:0000313" key="2">
    <source>
        <dbReference type="Proteomes" id="UP000291144"/>
    </source>
</evidence>